<dbReference type="PANTHER" id="PTHR30363:SF28">
    <property type="entry name" value="TRANSCRIPTIONAL REGULATORY PROTEIN-RELATED"/>
    <property type="match status" value="1"/>
</dbReference>
<proteinExistence type="predicted"/>
<dbReference type="AlphaFoldDB" id="E1IBT9"/>
<dbReference type="InterPro" id="IPR050313">
    <property type="entry name" value="Carb_Metab_HTH_regulators"/>
</dbReference>
<keyword evidence="3" id="KW-1185">Reference proteome</keyword>
<dbReference type="Proteomes" id="UP000054010">
    <property type="component" value="Unassembled WGS sequence"/>
</dbReference>
<gene>
    <name evidence="2" type="ORF">OSCT_0790</name>
</gene>
<accession>E1IBT9</accession>
<dbReference type="CDD" id="cd00090">
    <property type="entry name" value="HTH_ARSR"/>
    <property type="match status" value="1"/>
</dbReference>
<feature type="domain" description="HTH arsR-type" evidence="1">
    <location>
        <begin position="44"/>
        <end position="88"/>
    </location>
</feature>
<evidence type="ECO:0000313" key="3">
    <source>
        <dbReference type="Proteomes" id="UP000054010"/>
    </source>
</evidence>
<dbReference type="InterPro" id="IPR001845">
    <property type="entry name" value="HTH_ArsR_DNA-bd_dom"/>
</dbReference>
<protein>
    <submittedName>
        <fullName evidence="2">Regulatory protein ArsR</fullName>
    </submittedName>
</protein>
<comment type="caution">
    <text evidence="2">The sequence shown here is derived from an EMBL/GenBank/DDBJ whole genome shotgun (WGS) entry which is preliminary data.</text>
</comment>
<dbReference type="InterPro" id="IPR011991">
    <property type="entry name" value="ArsR-like_HTH"/>
</dbReference>
<dbReference type="GO" id="GO:0003700">
    <property type="term" value="F:DNA-binding transcription factor activity"/>
    <property type="evidence" value="ECO:0007669"/>
    <property type="project" value="InterPro"/>
</dbReference>
<dbReference type="SUPFAM" id="SSF46785">
    <property type="entry name" value="Winged helix' DNA-binding domain"/>
    <property type="match status" value="1"/>
</dbReference>
<reference evidence="2 3" key="1">
    <citation type="journal article" date="2011" name="J. Bacteriol.">
        <title>Draft genome sequence of the anoxygenic filamentous phototrophic bacterium Oscillochloris trichoides subsp. DG-6.</title>
        <authorList>
            <person name="Kuznetsov B.B."/>
            <person name="Ivanovsky R.N."/>
            <person name="Keppen O.I."/>
            <person name="Sukhacheva M.V."/>
            <person name="Bumazhkin B.K."/>
            <person name="Patutina E.O."/>
            <person name="Beletsky A.V."/>
            <person name="Mardanov A.V."/>
            <person name="Baslerov R.V."/>
            <person name="Panteleeva A.N."/>
            <person name="Kolganova T.V."/>
            <person name="Ravin N.V."/>
            <person name="Skryabin K.G."/>
        </authorList>
    </citation>
    <scope>NUCLEOTIDE SEQUENCE [LARGE SCALE GENOMIC DNA]</scope>
    <source>
        <strain evidence="2 3">DG-6</strain>
    </source>
</reference>
<dbReference type="STRING" id="765420.OSCT_0790"/>
<dbReference type="InterPro" id="IPR036390">
    <property type="entry name" value="WH_DNA-bd_sf"/>
</dbReference>
<dbReference type="EMBL" id="ADVR01000015">
    <property type="protein sequence ID" value="EFO81355.1"/>
    <property type="molecule type" value="Genomic_DNA"/>
</dbReference>
<organism evidence="2 3">
    <name type="scientific">Oscillochloris trichoides DG-6</name>
    <dbReference type="NCBI Taxonomy" id="765420"/>
    <lineage>
        <taxon>Bacteria</taxon>
        <taxon>Bacillati</taxon>
        <taxon>Chloroflexota</taxon>
        <taxon>Chloroflexia</taxon>
        <taxon>Chloroflexales</taxon>
        <taxon>Chloroflexineae</taxon>
        <taxon>Oscillochloridaceae</taxon>
        <taxon>Oscillochloris</taxon>
    </lineage>
</organism>
<name>E1IBT9_9CHLR</name>
<dbReference type="PANTHER" id="PTHR30363">
    <property type="entry name" value="HTH-TYPE TRANSCRIPTIONAL REGULATOR SRLR-RELATED"/>
    <property type="match status" value="1"/>
</dbReference>
<dbReference type="InterPro" id="IPR036388">
    <property type="entry name" value="WH-like_DNA-bd_sf"/>
</dbReference>
<evidence type="ECO:0000259" key="1">
    <source>
        <dbReference type="Pfam" id="PF01022"/>
    </source>
</evidence>
<dbReference type="Gene3D" id="1.10.10.10">
    <property type="entry name" value="Winged helix-like DNA-binding domain superfamily/Winged helix DNA-binding domain"/>
    <property type="match status" value="1"/>
</dbReference>
<dbReference type="eggNOG" id="COG2345">
    <property type="taxonomic scope" value="Bacteria"/>
</dbReference>
<evidence type="ECO:0000313" key="2">
    <source>
        <dbReference type="EMBL" id="EFO81355.1"/>
    </source>
</evidence>
<dbReference type="Pfam" id="PF01022">
    <property type="entry name" value="HTH_5"/>
    <property type="match status" value="1"/>
</dbReference>
<sequence>MPYASALTLPESACYTPLEDTIAKTNETTDQYTMGIERKEQGTTRQSILQLLRRHGQMTALELSESLCIGAVGVRQHLATLERDGLVEIAGLRRNVGRPSHLYMLTTEAEGRFPKRYDRIALDLINYMAEVGGAPAIDVLLDRRRNVMNRDLRPRLSNKNRRDQVAILADILIEQGYMCEYEQLEDGSFMLTEYNCPIDCIARRYPQICGQEHLLYEDLIGVAITCEGTIAQGSHCCRYHIPAGS</sequence>
<dbReference type="HOGENOM" id="CLU_078469_2_1_0"/>